<dbReference type="FunCoup" id="Q757F1">
    <property type="interactions" value="120"/>
</dbReference>
<dbReference type="STRING" id="284811.Q757F1"/>
<dbReference type="GO" id="GO:0006123">
    <property type="term" value="P:mitochondrial electron transport, cytochrome c to oxygen"/>
    <property type="evidence" value="ECO:0000318"/>
    <property type="project" value="GO_Central"/>
</dbReference>
<dbReference type="AlphaFoldDB" id="Q757F1"/>
<dbReference type="Proteomes" id="UP000000591">
    <property type="component" value="Chromosome V"/>
</dbReference>
<comment type="pathway">
    <text evidence="2 11">Energy metabolism; oxidative phosphorylation.</text>
</comment>
<evidence type="ECO:0000256" key="11">
    <source>
        <dbReference type="RuleBase" id="RU368123"/>
    </source>
</evidence>
<dbReference type="PANTHER" id="PTHR13313">
    <property type="entry name" value="CYTOCHROME C OXIDASE SUBUNIT VIIC"/>
    <property type="match status" value="1"/>
</dbReference>
<dbReference type="GO" id="GO:0045277">
    <property type="term" value="C:respiratory chain complex IV"/>
    <property type="evidence" value="ECO:0007669"/>
    <property type="project" value="UniProtKB-UniRule"/>
</dbReference>
<keyword evidence="8 11" id="KW-0496">Mitochondrion</keyword>
<comment type="function">
    <text evidence="11">Component of the cytochrome c oxidase, the last enzyme in the mitochondrial electron transport chain which drives oxidative phosphorylation. The respiratory chain contains 3 multisubunit complexes succinate dehydrogenase (complex II, CII), ubiquinol-cytochrome c oxidoreductase (cytochrome b-c1 complex, complex III, CIII) and cytochrome c oxidase (complex IV, CIV), that cooperate to transfer electrons derived from NADH and succinate to molecular oxygen, creating an electrochemical gradient over the inner membrane that drives transmembrane transport and the ATP synthase. Cytochrome c oxidase is the component of the respiratory chain that catalyzes the reduction of oxygen to water. Electrons originating from reduced cytochrome c in the intermembrane space (IMS) are transferred via the dinuclear copper A center (CU(A)) of subunit 2 and heme A of subunit 1 to the active site in subunit 1, a binuclear center (BNC) formed by heme A3 and copper B (CU(B)). The BNC reduces molecular oxygen to 2 water molecules using 4 electrons from cytochrome c in the IMS and 4 protons from the mitochondrial matrix.</text>
</comment>
<dbReference type="HOGENOM" id="CLU_169812_0_0_1"/>
<keyword evidence="4 11" id="KW-0812">Transmembrane</keyword>
<evidence type="ECO:0000256" key="1">
    <source>
        <dbReference type="ARBA" id="ARBA00004434"/>
    </source>
</evidence>
<gene>
    <name evidence="12" type="ORF">AGOS_AER062C</name>
</gene>
<dbReference type="eggNOG" id="KOG4527">
    <property type="taxonomic scope" value="Eukaryota"/>
</dbReference>
<keyword evidence="5 11" id="KW-0999">Mitochondrion inner membrane</keyword>
<feature type="transmembrane region" description="Helical" evidence="11">
    <location>
        <begin position="44"/>
        <end position="66"/>
    </location>
</feature>
<accession>Q757F1</accession>
<keyword evidence="9 11" id="KW-0472">Membrane</keyword>
<sequence>MFQQVTRLASRRAFSSTVRRQAHYEEGVYSNIPMKIHNRRIPYAVLHFGFFALGFSLPFVAVYVQFKKAGL</sequence>
<comment type="subunit">
    <text evidence="11">Component of the cytochrome c oxidase (complex IV, CIV), a multisubunit enzyme composed of a catalytic core of 3 subunits and several supernumerary subunits. The complex exists as a monomer or a dimer and forms supercomplexes (SCs) in the inner mitochondrial membrane with ubiquinol-cytochrome c oxidoreductase (cytochrome b-c1 complex, complex III, CIII).</text>
</comment>
<dbReference type="PANTHER" id="PTHR13313:SF0">
    <property type="entry name" value="CYTOCHROME C OXIDASE SUBUNIT 7C, MITOCHONDRIAL"/>
    <property type="match status" value="1"/>
</dbReference>
<organism evidence="12 13">
    <name type="scientific">Eremothecium gossypii (strain ATCC 10895 / CBS 109.51 / FGSC 9923 / NRRL Y-1056)</name>
    <name type="common">Yeast</name>
    <name type="synonym">Ashbya gossypii</name>
    <dbReference type="NCBI Taxonomy" id="284811"/>
    <lineage>
        <taxon>Eukaryota</taxon>
        <taxon>Fungi</taxon>
        <taxon>Dikarya</taxon>
        <taxon>Ascomycota</taxon>
        <taxon>Saccharomycotina</taxon>
        <taxon>Saccharomycetes</taxon>
        <taxon>Saccharomycetales</taxon>
        <taxon>Saccharomycetaceae</taxon>
        <taxon>Eremothecium</taxon>
    </lineage>
</organism>
<name>Q757F1_EREGS</name>
<evidence type="ECO:0000256" key="5">
    <source>
        <dbReference type="ARBA" id="ARBA00022792"/>
    </source>
</evidence>
<dbReference type="InterPro" id="IPR004202">
    <property type="entry name" value="COX7C/Cox8"/>
</dbReference>
<dbReference type="InParanoid" id="Q757F1"/>
<dbReference type="UniPathway" id="UPA00705"/>
<evidence type="ECO:0000256" key="4">
    <source>
        <dbReference type="ARBA" id="ARBA00022692"/>
    </source>
</evidence>
<keyword evidence="13" id="KW-1185">Reference proteome</keyword>
<evidence type="ECO:0000256" key="9">
    <source>
        <dbReference type="ARBA" id="ARBA00023136"/>
    </source>
</evidence>
<dbReference type="FunFam" id="4.10.49.10:FF:000001">
    <property type="entry name" value="Cytochrome c oxidase subunit 7C"/>
    <property type="match status" value="1"/>
</dbReference>
<dbReference type="CDD" id="cd00929">
    <property type="entry name" value="Cyt_c_Oxidase_VIIc"/>
    <property type="match status" value="1"/>
</dbReference>
<comment type="subcellular location">
    <subcellularLocation>
        <location evidence="1 11">Mitochondrion inner membrane</location>
        <topology evidence="1 11">Single-pass membrane protein</topology>
    </subcellularLocation>
</comment>
<evidence type="ECO:0000256" key="2">
    <source>
        <dbReference type="ARBA" id="ARBA00004673"/>
    </source>
</evidence>
<reference evidence="12 13" key="1">
    <citation type="journal article" date="2004" name="Science">
        <title>The Ashbya gossypii genome as a tool for mapping the ancient Saccharomyces cerevisiae genome.</title>
        <authorList>
            <person name="Dietrich F.S."/>
            <person name="Voegeli S."/>
            <person name="Brachat S."/>
            <person name="Lerch A."/>
            <person name="Gates K."/>
            <person name="Steiner S."/>
            <person name="Mohr C."/>
            <person name="Pohlmann R."/>
            <person name="Luedi P."/>
            <person name="Choi S."/>
            <person name="Wing R.A."/>
            <person name="Flavier A."/>
            <person name="Gaffney T.D."/>
            <person name="Philippsen P."/>
        </authorList>
    </citation>
    <scope>NUCLEOTIDE SEQUENCE [LARGE SCALE GENOMIC DNA]</scope>
    <source>
        <strain evidence="13">ATCC 10895 / CBS 109.51 / FGSC 9923 / NRRL Y-1056</strain>
    </source>
</reference>
<protein>
    <recommendedName>
        <fullName evidence="10 11">Cytochrome c oxidase subunit 8, mitochondrial</fullName>
    </recommendedName>
    <alternativeName>
        <fullName evidence="11">Cytochrome c oxidase polypeptide VIII</fullName>
    </alternativeName>
</protein>
<dbReference type="GeneID" id="4621125"/>
<dbReference type="EMBL" id="AE016818">
    <property type="protein sequence ID" value="AAS52746.1"/>
    <property type="molecule type" value="Genomic_DNA"/>
</dbReference>
<evidence type="ECO:0000256" key="7">
    <source>
        <dbReference type="ARBA" id="ARBA00022989"/>
    </source>
</evidence>
<evidence type="ECO:0000256" key="6">
    <source>
        <dbReference type="ARBA" id="ARBA00022946"/>
    </source>
</evidence>
<dbReference type="OMA" id="IHNRKIP"/>
<keyword evidence="6 11" id="KW-0809">Transit peptide</keyword>
<dbReference type="KEGG" id="ago:AGOS_AER062C"/>
<dbReference type="SUPFAM" id="SSF81427">
    <property type="entry name" value="Mitochondrial cytochrome c oxidase subunit VIIc (aka VIIIa)"/>
    <property type="match status" value="1"/>
</dbReference>
<evidence type="ECO:0000313" key="12">
    <source>
        <dbReference type="EMBL" id="AAS52746.1"/>
    </source>
</evidence>
<evidence type="ECO:0000256" key="10">
    <source>
        <dbReference type="ARBA" id="ARBA00071004"/>
    </source>
</evidence>
<dbReference type="Pfam" id="PF02935">
    <property type="entry name" value="COX7C"/>
    <property type="match status" value="1"/>
</dbReference>
<proteinExistence type="inferred from homology"/>
<dbReference type="InterPro" id="IPR036636">
    <property type="entry name" value="COX7C/Cox8_sf"/>
</dbReference>
<comment type="similarity">
    <text evidence="3 11">Belongs to the cytochrome c oxidase VIIc family.</text>
</comment>
<evidence type="ECO:0000313" key="13">
    <source>
        <dbReference type="Proteomes" id="UP000000591"/>
    </source>
</evidence>
<evidence type="ECO:0000256" key="3">
    <source>
        <dbReference type="ARBA" id="ARBA00010514"/>
    </source>
</evidence>
<evidence type="ECO:0000256" key="8">
    <source>
        <dbReference type="ARBA" id="ARBA00023128"/>
    </source>
</evidence>
<reference evidence="13" key="2">
    <citation type="journal article" date="2013" name="G3 (Bethesda)">
        <title>Genomes of Ashbya fungi isolated from insects reveal four mating-type loci, numerous translocations, lack of transposons, and distinct gene duplications.</title>
        <authorList>
            <person name="Dietrich F.S."/>
            <person name="Voegeli S."/>
            <person name="Kuo S."/>
            <person name="Philippsen P."/>
        </authorList>
    </citation>
    <scope>GENOME REANNOTATION</scope>
    <source>
        <strain evidence="13">ATCC 10895 / CBS 109.51 / FGSC 9923 / NRRL Y-1056</strain>
    </source>
</reference>
<dbReference type="OrthoDB" id="9974841at2759"/>
<keyword evidence="7 11" id="KW-1133">Transmembrane helix</keyword>
<dbReference type="RefSeq" id="NP_984922.1">
    <property type="nucleotide sequence ID" value="NM_210276.1"/>
</dbReference>
<dbReference type="Gene3D" id="4.10.49.10">
    <property type="entry name" value="Cytochrome c oxidase subunit VIIc"/>
    <property type="match status" value="1"/>
</dbReference>
<dbReference type="GO" id="GO:0005743">
    <property type="term" value="C:mitochondrial inner membrane"/>
    <property type="evidence" value="ECO:0007669"/>
    <property type="project" value="UniProtKB-SubCell"/>
</dbReference>